<evidence type="ECO:0000313" key="2">
    <source>
        <dbReference type="Proteomes" id="UP001615411"/>
    </source>
</evidence>
<dbReference type="EMBL" id="JBIUGF010000030">
    <property type="protein sequence ID" value="MFJ1338782.1"/>
    <property type="molecule type" value="Genomic_DNA"/>
</dbReference>
<reference evidence="1" key="1">
    <citation type="submission" date="2024-10" db="EMBL/GenBank/DDBJ databases">
        <title>Aeromonas and Pseudomonas from the Cagarras Archipelago, Rio de Janeiro, Brazil.</title>
        <authorList>
            <person name="Canellas A.L.B."/>
            <person name="Laport M.S."/>
        </authorList>
    </citation>
    <scope>NUCLEOTIDE SEQUENCE</scope>
    <source>
        <strain evidence="1">ACP-7</strain>
    </source>
</reference>
<keyword evidence="2" id="KW-1185">Reference proteome</keyword>
<name>A0ACC7LZK8_9PSED</name>
<dbReference type="Proteomes" id="UP001615411">
    <property type="component" value="Unassembled WGS sequence"/>
</dbReference>
<gene>
    <name evidence="1" type="ORF">ACIKP7_11685</name>
</gene>
<sequence>MQTQEHNKKRTASKRTRLSLGVQLAALALIADAATLGSVQASPVESATHAPSQGDYHTFNVPALALDEALVLLARQAGAELYIGSNNLAGAYGNPVHGRLSLEAALQQLLANQNVTYSLAGQPDRPVIQVQSASGSAALNDGDLHPTYVHGMEYKESRDEKGYNDIYDQDISTVYAGKEQIERYKGAAPADLFKGMLNVYSGDARNSGALDPNIRGIQGPGRVPLTIDGTEQALTVYRGYMGANNRNYIDPNLIGSIKVIKGPNLERNVYSGVGGAVVATTLSVDDVLKEGLEYGGEFKIEGSNNSVSPKVPNLMTGQMPPPDYPYLPITSYFDPSLYKQPRTSSSNGLLSSDDYAYRLALATRQEKFELLTAYAYREKGNHYAGKNKSDFYSSGKDVNGRWDYIPNLANIYKPGDEVPNTSSKMESWLGKAKLKIDEGQSLEFGYRDTDSLYGEILPSRISFFTPDSLYDATTHGVPQWPLSHVESKAYNLEYKLKPEGNPWVDFYSNLWATNTRSDTYSSGGVPNQTTIADPAFRNTAISNAKHDRVGLTASNKFKLLDSLDLTVGGSYQHEKLSSNDDYNNPAISTPLRMYPRAGRREEQEYNFNFDWRPVTFARFNAGMRYSSYWAFDDYLKERQEQSGITTTNVQTGQQVAYTTTKQLTDAEWQANVNQQIEGFKLFWDVFGYTEAQRQESIKLIKEQTPRLQETQHRADWAHNGKGKYSRDNNPCINFQDPREQLISCSNYEYGGDAVDANGNPVNEERDISAKHQKDHGWTPTLSATFYTSENGRVYLRYSEALRYPSMFESTIGFSSSINPWGLEPEHAHNYEAAYIHNLSGLGGSEIADIKLSYYHNTTKNVIERNPQMRFDNLEKQTTAGLELQGRYDNGRVFTDLSIGHVLKNKVCDESSAVLLDPTGSTSDCVDDGFVGGYLVSMAMPEWSANLGLGARFFDRKLKIGGRAIYYRQHENKFYNNYGDNAMVSYYLNTPMSWDKIITYDAYVNYKLTDSASIELTGTNLSNLYYIDPLTRSAMPAPGRTLKLGLTATF</sequence>
<proteinExistence type="predicted"/>
<accession>A0ACC7LZK8</accession>
<keyword evidence="1" id="KW-0675">Receptor</keyword>
<organism evidence="1 2">
    <name type="scientific">Pseudomonas caricapapayae</name>
    <dbReference type="NCBI Taxonomy" id="46678"/>
    <lineage>
        <taxon>Bacteria</taxon>
        <taxon>Pseudomonadati</taxon>
        <taxon>Pseudomonadota</taxon>
        <taxon>Gammaproteobacteria</taxon>
        <taxon>Pseudomonadales</taxon>
        <taxon>Pseudomonadaceae</taxon>
        <taxon>Pseudomonas</taxon>
    </lineage>
</organism>
<evidence type="ECO:0000313" key="1">
    <source>
        <dbReference type="EMBL" id="MFJ1338782.1"/>
    </source>
</evidence>
<comment type="caution">
    <text evidence="1">The sequence shown here is derived from an EMBL/GenBank/DDBJ whole genome shotgun (WGS) entry which is preliminary data.</text>
</comment>
<protein>
    <submittedName>
        <fullName evidence="1">TonB-dependent receptor domain-containing protein</fullName>
    </submittedName>
</protein>